<name>A0ABY8TP23_TETOB</name>
<feature type="domain" description="2,6-dihydroxypyridine 3-monooxygenase substrate binding" evidence="1">
    <location>
        <begin position="198"/>
        <end position="320"/>
    </location>
</feature>
<dbReference type="PANTHER" id="PTHR47469:SF2">
    <property type="entry name" value="OS06G0597600 PROTEIN"/>
    <property type="match status" value="1"/>
</dbReference>
<sequence length="413" mass="42772">MSSDSSEVTVSTLGEAPASISKLSASPDPSEAPSTTVLVAGGGICGLLCGLALSALGVDCHIYEQRGTSGPSHSGEIAYLITEELDKFLAAHKVAVDRKRVRTAGRQVLADDGDVQLQDSRSQDYISYEALHSALLECFPKDNYHAASKVTLVDASHPDVVVLQLDSGERIAGHLLVAADGVTSSVRQQLLPNCQPAYAGYLAWRGVAALDSLSAEVQHHLADKGTLYKGANLHMLVHPLPCSSSSSAAAGEGQPLAWTWFNNQAAEELPGLLLDAGLRVYPHAVPVGRLSPAVADAVAAAAAEALPQPLAELVASSTRCMGVAAVSDMALPCHALGRVAFAGEAGCVARPHGSSSVDKALQDAVSLADTLKAAKFSVDRALHAWSLLRVPQSVALCRAAAAAGNRLQGTEEC</sequence>
<dbReference type="EMBL" id="CP126208">
    <property type="protein sequence ID" value="WIA09556.1"/>
    <property type="molecule type" value="Genomic_DNA"/>
</dbReference>
<dbReference type="InterPro" id="IPR054707">
    <property type="entry name" value="DhpH_subs-bd"/>
</dbReference>
<dbReference type="SUPFAM" id="SSF51905">
    <property type="entry name" value="FAD/NAD(P)-binding domain"/>
    <property type="match status" value="1"/>
</dbReference>
<dbReference type="PANTHER" id="PTHR47469">
    <property type="entry name" value="MONOOXYGENASE-LIKE"/>
    <property type="match status" value="1"/>
</dbReference>
<evidence type="ECO:0000313" key="3">
    <source>
        <dbReference type="Proteomes" id="UP001244341"/>
    </source>
</evidence>
<dbReference type="InterPro" id="IPR036188">
    <property type="entry name" value="FAD/NAD-bd_sf"/>
</dbReference>
<dbReference type="Proteomes" id="UP001244341">
    <property type="component" value="Chromosome 1b"/>
</dbReference>
<organism evidence="2 3">
    <name type="scientific">Tetradesmus obliquus</name>
    <name type="common">Green alga</name>
    <name type="synonym">Acutodesmus obliquus</name>
    <dbReference type="NCBI Taxonomy" id="3088"/>
    <lineage>
        <taxon>Eukaryota</taxon>
        <taxon>Viridiplantae</taxon>
        <taxon>Chlorophyta</taxon>
        <taxon>core chlorophytes</taxon>
        <taxon>Chlorophyceae</taxon>
        <taxon>CS clade</taxon>
        <taxon>Sphaeropleales</taxon>
        <taxon>Scenedesmaceae</taxon>
        <taxon>Tetradesmus</taxon>
    </lineage>
</organism>
<proteinExistence type="predicted"/>
<accession>A0ABY8TP23</accession>
<dbReference type="SUPFAM" id="SSF54373">
    <property type="entry name" value="FAD-linked reductases, C-terminal domain"/>
    <property type="match status" value="1"/>
</dbReference>
<gene>
    <name evidence="2" type="ORF">OEZ85_008951</name>
</gene>
<keyword evidence="3" id="KW-1185">Reference proteome</keyword>
<dbReference type="InterPro" id="IPR053212">
    <property type="entry name" value="DHP_3-monooxygenase"/>
</dbReference>
<dbReference type="Gene3D" id="3.50.50.60">
    <property type="entry name" value="FAD/NAD(P)-binding domain"/>
    <property type="match status" value="2"/>
</dbReference>
<dbReference type="Pfam" id="PF22607">
    <property type="entry name" value="FAD_binding-like"/>
    <property type="match status" value="1"/>
</dbReference>
<evidence type="ECO:0000313" key="2">
    <source>
        <dbReference type="EMBL" id="WIA09556.1"/>
    </source>
</evidence>
<dbReference type="PRINTS" id="PR00420">
    <property type="entry name" value="RNGMNOXGNASE"/>
</dbReference>
<protein>
    <recommendedName>
        <fullName evidence="1">2,6-dihydroxypyridine 3-monooxygenase substrate binding domain-containing protein</fullName>
    </recommendedName>
</protein>
<evidence type="ECO:0000259" key="1">
    <source>
        <dbReference type="Pfam" id="PF22607"/>
    </source>
</evidence>
<reference evidence="2 3" key="1">
    <citation type="submission" date="2023-05" db="EMBL/GenBank/DDBJ databases">
        <title>A 100% complete, gapless, phased diploid assembly of the Scenedesmus obliquus UTEX 3031 genome.</title>
        <authorList>
            <person name="Biondi T.C."/>
            <person name="Hanschen E.R."/>
            <person name="Kwon T."/>
            <person name="Eng W."/>
            <person name="Kruse C.P.S."/>
            <person name="Koehler S.I."/>
            <person name="Kunde Y."/>
            <person name="Gleasner C.D."/>
            <person name="You Mak K.T."/>
            <person name="Polle J."/>
            <person name="Hovde B.T."/>
            <person name="Starkenburg S.R."/>
        </authorList>
    </citation>
    <scope>NUCLEOTIDE SEQUENCE [LARGE SCALE GENOMIC DNA]</scope>
    <source>
        <strain evidence="2 3">DOE0152z</strain>
    </source>
</reference>